<gene>
    <name evidence="3" type="ORF">C7387_0106</name>
</gene>
<keyword evidence="2" id="KW-1133">Transmembrane helix</keyword>
<comment type="caution">
    <text evidence="3">The sequence shown here is derived from an EMBL/GenBank/DDBJ whole genome shotgun (WGS) entry which is preliminary data.</text>
</comment>
<feature type="region of interest" description="Disordered" evidence="1">
    <location>
        <begin position="45"/>
        <end position="64"/>
    </location>
</feature>
<evidence type="ECO:0000256" key="1">
    <source>
        <dbReference type="SAM" id="MobiDB-lite"/>
    </source>
</evidence>
<feature type="transmembrane region" description="Helical" evidence="2">
    <location>
        <begin position="12"/>
        <end position="35"/>
    </location>
</feature>
<keyword evidence="2" id="KW-0472">Membrane</keyword>
<evidence type="ECO:0000313" key="3">
    <source>
        <dbReference type="EMBL" id="RKR63454.1"/>
    </source>
</evidence>
<name>A0ABX9RY86_9ENTR</name>
<evidence type="ECO:0000256" key="2">
    <source>
        <dbReference type="SAM" id="Phobius"/>
    </source>
</evidence>
<organism evidence="3 4">
    <name type="scientific">Yokenella regensburgei</name>
    <dbReference type="NCBI Taxonomy" id="158877"/>
    <lineage>
        <taxon>Bacteria</taxon>
        <taxon>Pseudomonadati</taxon>
        <taxon>Pseudomonadota</taxon>
        <taxon>Gammaproteobacteria</taxon>
        <taxon>Enterobacterales</taxon>
        <taxon>Enterobacteriaceae</taxon>
        <taxon>Yokenella</taxon>
    </lineage>
</organism>
<protein>
    <submittedName>
        <fullName evidence="3">Uncharacterized protein</fullName>
    </submittedName>
</protein>
<dbReference type="EMBL" id="RBIZ01000003">
    <property type="protein sequence ID" value="RKR63454.1"/>
    <property type="molecule type" value="Genomic_DNA"/>
</dbReference>
<accession>A0ABX9RY86</accession>
<reference evidence="3 4" key="1">
    <citation type="submission" date="2018-10" db="EMBL/GenBank/DDBJ databases">
        <title>Genomic Encyclopedia of Type Strains, Phase IV (KMG-IV): sequencing the most valuable type-strain genomes for metagenomic binning, comparative biology and taxonomic classification.</title>
        <authorList>
            <person name="Goeker M."/>
        </authorList>
    </citation>
    <scope>NUCLEOTIDE SEQUENCE [LARGE SCALE GENOMIC DNA]</scope>
    <source>
        <strain evidence="3 4">DSM 5079</strain>
    </source>
</reference>
<keyword evidence="2" id="KW-0812">Transmembrane</keyword>
<keyword evidence="4" id="KW-1185">Reference proteome</keyword>
<proteinExistence type="predicted"/>
<evidence type="ECO:0000313" key="4">
    <source>
        <dbReference type="Proteomes" id="UP000267341"/>
    </source>
</evidence>
<sequence length="93" mass="10044">MCRLFLFQGSRLALRGCLGGRLAGLLGFFFILVVVPGADGGVDEAAKEEKEADEEYDPRHSTVKSMSFSHTGGLAHKGFLEKYPHSGDSDIKA</sequence>
<dbReference type="Proteomes" id="UP000267341">
    <property type="component" value="Unassembled WGS sequence"/>
</dbReference>